<dbReference type="AlphaFoldDB" id="A0A9Q1GGT8"/>
<proteinExistence type="predicted"/>
<protein>
    <submittedName>
        <fullName evidence="1">Uncharacterized protein</fullName>
    </submittedName>
</protein>
<dbReference type="Proteomes" id="UP001153076">
    <property type="component" value="Unassembled WGS sequence"/>
</dbReference>
<comment type="caution">
    <text evidence="1">The sequence shown here is derived from an EMBL/GenBank/DDBJ whole genome shotgun (WGS) entry which is preliminary data.</text>
</comment>
<accession>A0A9Q1GGT8</accession>
<dbReference type="EMBL" id="JAKOGI010003326">
    <property type="protein sequence ID" value="KAJ8420592.1"/>
    <property type="molecule type" value="Genomic_DNA"/>
</dbReference>
<organism evidence="1 2">
    <name type="scientific">Carnegiea gigantea</name>
    <dbReference type="NCBI Taxonomy" id="171969"/>
    <lineage>
        <taxon>Eukaryota</taxon>
        <taxon>Viridiplantae</taxon>
        <taxon>Streptophyta</taxon>
        <taxon>Embryophyta</taxon>
        <taxon>Tracheophyta</taxon>
        <taxon>Spermatophyta</taxon>
        <taxon>Magnoliopsida</taxon>
        <taxon>eudicotyledons</taxon>
        <taxon>Gunneridae</taxon>
        <taxon>Pentapetalae</taxon>
        <taxon>Caryophyllales</taxon>
        <taxon>Cactineae</taxon>
        <taxon>Cactaceae</taxon>
        <taxon>Cactoideae</taxon>
        <taxon>Echinocereeae</taxon>
        <taxon>Carnegiea</taxon>
    </lineage>
</organism>
<evidence type="ECO:0000313" key="2">
    <source>
        <dbReference type="Proteomes" id="UP001153076"/>
    </source>
</evidence>
<reference evidence="1" key="1">
    <citation type="submission" date="2022-04" db="EMBL/GenBank/DDBJ databases">
        <title>Carnegiea gigantea Genome sequencing and assembly v2.</title>
        <authorList>
            <person name="Copetti D."/>
            <person name="Sanderson M.J."/>
            <person name="Burquez A."/>
            <person name="Wojciechowski M.F."/>
        </authorList>
    </citation>
    <scope>NUCLEOTIDE SEQUENCE</scope>
    <source>
        <strain evidence="1">SGP5-SGP5p</strain>
        <tissue evidence="1">Aerial part</tissue>
    </source>
</reference>
<name>A0A9Q1GGT8_9CARY</name>
<sequence length="190" mass="21074">MGKGYKVLVMGILTSNGCKYCSSWRWWRGMEIVVYVLWGGTLAESGDGKVTYEDGSRKCMVVKEEMGVEELIKMVREMTGTDISQKQLWYSLKYDREMSAKVEGDSDVKVIFKGNDEHGYLYVAENGGPVRGALESATLLGRTAEVGERVMMVYKWVQKAATTKNCESLGSEGGELPASRVRLGGIQLNC</sequence>
<gene>
    <name evidence="1" type="ORF">Cgig2_032290</name>
</gene>
<keyword evidence="2" id="KW-1185">Reference proteome</keyword>
<evidence type="ECO:0000313" key="1">
    <source>
        <dbReference type="EMBL" id="KAJ8420592.1"/>
    </source>
</evidence>